<proteinExistence type="predicted"/>
<keyword evidence="3" id="KW-1185">Reference proteome</keyword>
<accession>A0A9N9IDG7</accession>
<feature type="compositionally biased region" description="Basic and acidic residues" evidence="1">
    <location>
        <begin position="87"/>
        <end position="109"/>
    </location>
</feature>
<feature type="region of interest" description="Disordered" evidence="1">
    <location>
        <begin position="87"/>
        <end position="126"/>
    </location>
</feature>
<sequence>MEKLTDVQKGIAEKRPATCQQKSKIDGFYSGVCGGILTGILSKRILKLPSNKVALSVLSSSVLIGYIISYKSFSSCMADVQLQQLQKHDSERRKEAKEGMSDVTSRDQFQESIFTDPYNAENGRSK</sequence>
<name>A0A9N9IDG7_9GLOM</name>
<reference evidence="2" key="1">
    <citation type="submission" date="2021-06" db="EMBL/GenBank/DDBJ databases">
        <authorList>
            <person name="Kallberg Y."/>
            <person name="Tangrot J."/>
            <person name="Rosling A."/>
        </authorList>
    </citation>
    <scope>NUCLEOTIDE SEQUENCE</scope>
    <source>
        <strain evidence="2">FL966</strain>
    </source>
</reference>
<gene>
    <name evidence="2" type="ORF">CPELLU_LOCUS13569</name>
</gene>
<comment type="caution">
    <text evidence="2">The sequence shown here is derived from an EMBL/GenBank/DDBJ whole genome shotgun (WGS) entry which is preliminary data.</text>
</comment>
<protein>
    <submittedName>
        <fullName evidence="2">21120_t:CDS:1</fullName>
    </submittedName>
</protein>
<evidence type="ECO:0000313" key="2">
    <source>
        <dbReference type="EMBL" id="CAG8732428.1"/>
    </source>
</evidence>
<dbReference type="Proteomes" id="UP000789759">
    <property type="component" value="Unassembled WGS sequence"/>
</dbReference>
<dbReference type="AlphaFoldDB" id="A0A9N9IDG7"/>
<dbReference type="EMBL" id="CAJVQA010014667">
    <property type="protein sequence ID" value="CAG8732428.1"/>
    <property type="molecule type" value="Genomic_DNA"/>
</dbReference>
<evidence type="ECO:0000313" key="3">
    <source>
        <dbReference type="Proteomes" id="UP000789759"/>
    </source>
</evidence>
<dbReference type="OrthoDB" id="2396309at2759"/>
<organism evidence="2 3">
    <name type="scientific">Cetraspora pellucida</name>
    <dbReference type="NCBI Taxonomy" id="1433469"/>
    <lineage>
        <taxon>Eukaryota</taxon>
        <taxon>Fungi</taxon>
        <taxon>Fungi incertae sedis</taxon>
        <taxon>Mucoromycota</taxon>
        <taxon>Glomeromycotina</taxon>
        <taxon>Glomeromycetes</taxon>
        <taxon>Diversisporales</taxon>
        <taxon>Gigasporaceae</taxon>
        <taxon>Cetraspora</taxon>
    </lineage>
</organism>
<evidence type="ECO:0000256" key="1">
    <source>
        <dbReference type="SAM" id="MobiDB-lite"/>
    </source>
</evidence>